<dbReference type="Pfam" id="PF09084">
    <property type="entry name" value="NMT1"/>
    <property type="match status" value="1"/>
</dbReference>
<sequence>MLTAAALVPSLVIADSSEDAADETPTLSLESEVMVPTLPDEATAEASAQPFPVPPYVEARDETPPRVAVPPVTEIPPGIDLGPLLAPLPAEDEATVTDEPVPSVAIEPAEPIAPPPMTALEITLDWYLNPQHAALLVAREKGMFQRRGLQVTLISPADPNVPAKLLAAGRTDLALGRQSLLHLQAGRGLPLVRVATLIDSPLAGLILKQSRDAPGGEPDLAGLRLGYTDQDSHEVVLAGLLAKAGGLNQAALSDVNFSALDAMRDEGLDGVIINQRYLLPRQLADEGVPTRTLRIEEHGIPIHDGLILMANRDRLNGQREALRHLVAALEEASLWILDHREQAWELLISAEPALDDPNMREAWDDILPRLTRRPAAVDQGRYHRFERFLLDAGILEESTPIERLAVDLGSSSPAQ</sequence>
<protein>
    <submittedName>
        <fullName evidence="2">ABC transporter substrate-binding protein</fullName>
    </submittedName>
</protein>
<dbReference type="EMBL" id="JABFUC010000003">
    <property type="protein sequence ID" value="MCG6657163.1"/>
    <property type="molecule type" value="Genomic_DNA"/>
</dbReference>
<dbReference type="SUPFAM" id="SSF53850">
    <property type="entry name" value="Periplasmic binding protein-like II"/>
    <property type="match status" value="1"/>
</dbReference>
<dbReference type="Proteomes" id="UP000814385">
    <property type="component" value="Unassembled WGS sequence"/>
</dbReference>
<dbReference type="Gene3D" id="3.40.190.10">
    <property type="entry name" value="Periplasmic binding protein-like II"/>
    <property type="match status" value="2"/>
</dbReference>
<evidence type="ECO:0000259" key="1">
    <source>
        <dbReference type="Pfam" id="PF09084"/>
    </source>
</evidence>
<comment type="caution">
    <text evidence="2">The sequence shown here is derived from an EMBL/GenBank/DDBJ whole genome shotgun (WGS) entry which is preliminary data.</text>
</comment>
<organism evidence="2 3">
    <name type="scientific">Billgrantia campisalis</name>
    <dbReference type="NCBI Taxonomy" id="74661"/>
    <lineage>
        <taxon>Bacteria</taxon>
        <taxon>Pseudomonadati</taxon>
        <taxon>Pseudomonadota</taxon>
        <taxon>Gammaproteobacteria</taxon>
        <taxon>Oceanospirillales</taxon>
        <taxon>Halomonadaceae</taxon>
        <taxon>Billgrantia</taxon>
    </lineage>
</organism>
<accession>A0ABS9P5V6</accession>
<keyword evidence="3" id="KW-1185">Reference proteome</keyword>
<dbReference type="PANTHER" id="PTHR31528:SF3">
    <property type="entry name" value="THIAMINE BIOSYNTHESIS PROTEIN HI_0357-RELATED"/>
    <property type="match status" value="1"/>
</dbReference>
<dbReference type="InterPro" id="IPR027939">
    <property type="entry name" value="NMT1/THI5"/>
</dbReference>
<proteinExistence type="predicted"/>
<evidence type="ECO:0000313" key="3">
    <source>
        <dbReference type="Proteomes" id="UP000814385"/>
    </source>
</evidence>
<name>A0ABS9P5V6_9GAMM</name>
<gene>
    <name evidence="2" type="ORF">HOP52_05140</name>
</gene>
<dbReference type="InterPro" id="IPR015168">
    <property type="entry name" value="SsuA/THI5"/>
</dbReference>
<evidence type="ECO:0000313" key="2">
    <source>
        <dbReference type="EMBL" id="MCG6657163.1"/>
    </source>
</evidence>
<dbReference type="PANTHER" id="PTHR31528">
    <property type="entry name" value="4-AMINO-5-HYDROXYMETHYL-2-METHYLPYRIMIDINE PHOSPHATE SYNTHASE THI11-RELATED"/>
    <property type="match status" value="1"/>
</dbReference>
<reference evidence="2 3" key="1">
    <citation type="submission" date="2020-05" db="EMBL/GenBank/DDBJ databases">
        <title>Comparative genomic analysis of denitrifying bacteria from Halomonas genus.</title>
        <authorList>
            <person name="Wang L."/>
            <person name="Shao Z."/>
        </authorList>
    </citation>
    <scope>NUCLEOTIDE SEQUENCE [LARGE SCALE GENOMIC DNA]</scope>
    <source>
        <strain evidence="2 3">A4</strain>
    </source>
</reference>
<feature type="domain" description="SsuA/THI5-like" evidence="1">
    <location>
        <begin position="129"/>
        <end position="343"/>
    </location>
</feature>